<evidence type="ECO:0000259" key="8">
    <source>
        <dbReference type="Pfam" id="PF08347"/>
    </source>
</evidence>
<evidence type="ECO:0000256" key="1">
    <source>
        <dbReference type="ARBA" id="ARBA00004123"/>
    </source>
</evidence>
<comment type="subcellular location">
    <subcellularLocation>
        <location evidence="1">Nucleus</location>
    </subcellularLocation>
</comment>
<keyword evidence="6" id="KW-0539">Nucleus</keyword>
<sequence>SGDHSWLTFEERGDRSWESILTVVLVVTLQSNKVPVVQPSHAVHPLTPLITYSDEHFSPGSHPSHIPSDVNSKQGMSRHPPAPEIPTFYPLSPGGVGQITPPLGWQGQPVYPITGGFRQPYPSSLSVDTSMSR</sequence>
<reference evidence="9 10" key="1">
    <citation type="journal article" date="2018" name="Mol. Genet. Genomics">
        <title>The red deer Cervus elaphus genome CerEla1.0: sequencing, annotating, genes, and chromosomes.</title>
        <authorList>
            <person name="Bana N.A."/>
            <person name="Nyiri A."/>
            <person name="Nagy J."/>
            <person name="Frank K."/>
            <person name="Nagy T."/>
            <person name="Steger V."/>
            <person name="Schiller M."/>
            <person name="Lakatos P."/>
            <person name="Sugar L."/>
            <person name="Horn P."/>
            <person name="Barta E."/>
            <person name="Orosz L."/>
        </authorList>
    </citation>
    <scope>NUCLEOTIDE SEQUENCE [LARGE SCALE GENOMIC DNA]</scope>
    <source>
        <strain evidence="9">Hungarian</strain>
    </source>
</reference>
<dbReference type="GO" id="GO:0000785">
    <property type="term" value="C:chromatin"/>
    <property type="evidence" value="ECO:0007669"/>
    <property type="project" value="TreeGrafter"/>
</dbReference>
<dbReference type="InterPro" id="IPR013558">
    <property type="entry name" value="CTNNB1-bd_N"/>
</dbReference>
<dbReference type="Proteomes" id="UP000242450">
    <property type="component" value="Chromosome 17"/>
</dbReference>
<evidence type="ECO:0000256" key="7">
    <source>
        <dbReference type="SAM" id="MobiDB-lite"/>
    </source>
</evidence>
<keyword evidence="3" id="KW-0238">DNA-binding</keyword>
<proteinExistence type="predicted"/>
<evidence type="ECO:0000256" key="5">
    <source>
        <dbReference type="ARBA" id="ARBA00023163"/>
    </source>
</evidence>
<dbReference type="GO" id="GO:0000981">
    <property type="term" value="F:DNA-binding transcription factor activity, RNA polymerase II-specific"/>
    <property type="evidence" value="ECO:0007669"/>
    <property type="project" value="TreeGrafter"/>
</dbReference>
<organism evidence="9 10">
    <name type="scientific">Cervus elaphus hippelaphus</name>
    <name type="common">European red deer</name>
    <dbReference type="NCBI Taxonomy" id="46360"/>
    <lineage>
        <taxon>Eukaryota</taxon>
        <taxon>Metazoa</taxon>
        <taxon>Chordata</taxon>
        <taxon>Craniata</taxon>
        <taxon>Vertebrata</taxon>
        <taxon>Euteleostomi</taxon>
        <taxon>Mammalia</taxon>
        <taxon>Eutheria</taxon>
        <taxon>Laurasiatheria</taxon>
        <taxon>Artiodactyla</taxon>
        <taxon>Ruminantia</taxon>
        <taxon>Pecora</taxon>
        <taxon>Cervidae</taxon>
        <taxon>Cervinae</taxon>
        <taxon>Cervus</taxon>
    </lineage>
</organism>
<evidence type="ECO:0000256" key="2">
    <source>
        <dbReference type="ARBA" id="ARBA00023015"/>
    </source>
</evidence>
<dbReference type="Pfam" id="PF08347">
    <property type="entry name" value="CTNNB1_binding"/>
    <property type="match status" value="1"/>
</dbReference>
<dbReference type="InterPro" id="IPR024940">
    <property type="entry name" value="TCF/LEF"/>
</dbReference>
<comment type="caution">
    <text evidence="9">The sequence shown here is derived from an EMBL/GenBank/DDBJ whole genome shotgun (WGS) entry which is preliminary data.</text>
</comment>
<keyword evidence="4" id="KW-0010">Activator</keyword>
<feature type="non-terminal residue" evidence="9">
    <location>
        <position position="1"/>
    </location>
</feature>
<dbReference type="GO" id="GO:0060070">
    <property type="term" value="P:canonical Wnt signaling pathway"/>
    <property type="evidence" value="ECO:0007669"/>
    <property type="project" value="TreeGrafter"/>
</dbReference>
<evidence type="ECO:0000313" key="10">
    <source>
        <dbReference type="Proteomes" id="UP000242450"/>
    </source>
</evidence>
<evidence type="ECO:0000256" key="6">
    <source>
        <dbReference type="ARBA" id="ARBA00023242"/>
    </source>
</evidence>
<accession>A0A212CLZ6</accession>
<dbReference type="PANTHER" id="PTHR10373:SF11">
    <property type="entry name" value="LYMPHOID ENHANCER-BINDING FACTOR 1"/>
    <property type="match status" value="1"/>
</dbReference>
<feature type="region of interest" description="Disordered" evidence="7">
    <location>
        <begin position="57"/>
        <end position="93"/>
    </location>
</feature>
<dbReference type="PANTHER" id="PTHR10373">
    <property type="entry name" value="TRANSCRIPTION FACTOR 7 FAMILY MEMBER"/>
    <property type="match status" value="1"/>
</dbReference>
<dbReference type="OrthoDB" id="2307332at2759"/>
<dbReference type="GO" id="GO:1990907">
    <property type="term" value="C:beta-catenin-TCF complex"/>
    <property type="evidence" value="ECO:0007669"/>
    <property type="project" value="TreeGrafter"/>
</dbReference>
<name>A0A212CLZ6_CEREH</name>
<dbReference type="GO" id="GO:0000978">
    <property type="term" value="F:RNA polymerase II cis-regulatory region sequence-specific DNA binding"/>
    <property type="evidence" value="ECO:0007669"/>
    <property type="project" value="TreeGrafter"/>
</dbReference>
<evidence type="ECO:0000313" key="9">
    <source>
        <dbReference type="EMBL" id="OWK06884.1"/>
    </source>
</evidence>
<dbReference type="AlphaFoldDB" id="A0A212CLZ6"/>
<evidence type="ECO:0000256" key="4">
    <source>
        <dbReference type="ARBA" id="ARBA00023159"/>
    </source>
</evidence>
<gene>
    <name evidence="9" type="ORF">Celaphus_00018551</name>
</gene>
<keyword evidence="5" id="KW-0804">Transcription</keyword>
<feature type="domain" description="CTNNB1 binding N-teminal" evidence="8">
    <location>
        <begin position="30"/>
        <end position="105"/>
    </location>
</feature>
<protein>
    <submittedName>
        <fullName evidence="9">LEF1</fullName>
    </submittedName>
</protein>
<keyword evidence="10" id="KW-1185">Reference proteome</keyword>
<dbReference type="EMBL" id="MKHE01000017">
    <property type="protein sequence ID" value="OWK06884.1"/>
    <property type="molecule type" value="Genomic_DNA"/>
</dbReference>
<keyword evidence="2" id="KW-0805">Transcription regulation</keyword>
<evidence type="ECO:0000256" key="3">
    <source>
        <dbReference type="ARBA" id="ARBA00023125"/>
    </source>
</evidence>